<sequence length="361" mass="38958">MHYSKVKPILLLLKTAIISFLLVSAAPGFAEKQNNKVAIAIHGGAGTILKSNMTPELEAAYHKKMKQALSAGYKLLKQGESSIKAIQATIMIMEDSELFNAGKGAVFTHHKTNELDASIMEGRHLNAGAIAGVTKVKNPITLAHAVMVKSNHVMLSGEKAETFAKKQSIEMVSPDYFYTERRWQQLLNVLKDDSDSTQLSEDEQQSVSQASPFMSVQRWPDDKKFGTVGAVALDVNGDLAAGTSTGGMTNKKFGRIGDSPIIGAGTYADNQSCAISATGHGEFFIRAAVAHDICARVLYKKIPLQQAADEVIMEKLVNMKAEGGIVGMSPKGEPVFSFNSAGMYRGYIDAEGNIHTAIYNQ</sequence>
<name>A0A316FNE3_9GAMM</name>
<proteinExistence type="predicted"/>
<keyword evidence="8" id="KW-0732">Signal</keyword>
<dbReference type="InterPro" id="IPR000246">
    <property type="entry name" value="Peptidase_T2"/>
</dbReference>
<keyword evidence="3" id="KW-0068">Autocatalytic cleavage</keyword>
<dbReference type="RefSeq" id="WP_109763837.1">
    <property type="nucleotide sequence ID" value="NZ_QGGU01000007.1"/>
</dbReference>
<evidence type="ECO:0000256" key="6">
    <source>
        <dbReference type="PIRSR" id="PIRSR600246-2"/>
    </source>
</evidence>
<evidence type="ECO:0000256" key="2">
    <source>
        <dbReference type="ARBA" id="ARBA00022801"/>
    </source>
</evidence>
<feature type="chain" id="PRO_5016303209" description="Isoaspartyl peptidase" evidence="8">
    <location>
        <begin position="26"/>
        <end position="361"/>
    </location>
</feature>
<keyword evidence="10" id="KW-1185">Reference proteome</keyword>
<dbReference type="FunFam" id="3.60.20.30:FF:000001">
    <property type="entry name" value="Isoaspartyl peptidase/L-asparaginase"/>
    <property type="match status" value="1"/>
</dbReference>
<dbReference type="OrthoDB" id="9780217at2"/>
<protein>
    <recommendedName>
        <fullName evidence="4">Isoaspartyl peptidase</fullName>
    </recommendedName>
</protein>
<dbReference type="GO" id="GO:0008233">
    <property type="term" value="F:peptidase activity"/>
    <property type="evidence" value="ECO:0007669"/>
    <property type="project" value="UniProtKB-KW"/>
</dbReference>
<feature type="signal peptide" evidence="8">
    <location>
        <begin position="1"/>
        <end position="25"/>
    </location>
</feature>
<evidence type="ECO:0000256" key="5">
    <source>
        <dbReference type="PIRSR" id="PIRSR600246-1"/>
    </source>
</evidence>
<dbReference type="Proteomes" id="UP000245790">
    <property type="component" value="Unassembled WGS sequence"/>
</dbReference>
<dbReference type="PANTHER" id="PTHR10188:SF6">
    <property type="entry name" value="N(4)-(BETA-N-ACETYLGLUCOSAMINYL)-L-ASPARAGINASE"/>
    <property type="match status" value="1"/>
</dbReference>
<dbReference type="GO" id="GO:0006508">
    <property type="term" value="P:proteolysis"/>
    <property type="evidence" value="ECO:0007669"/>
    <property type="project" value="UniProtKB-KW"/>
</dbReference>
<dbReference type="CDD" id="cd04701">
    <property type="entry name" value="Asparaginase_2"/>
    <property type="match status" value="1"/>
</dbReference>
<feature type="binding site" evidence="6">
    <location>
        <begin position="255"/>
        <end position="258"/>
    </location>
    <ligand>
        <name>substrate</name>
    </ligand>
</feature>
<dbReference type="Pfam" id="PF01112">
    <property type="entry name" value="Asparaginase_2"/>
    <property type="match status" value="1"/>
</dbReference>
<evidence type="ECO:0000256" key="1">
    <source>
        <dbReference type="ARBA" id="ARBA00022670"/>
    </source>
</evidence>
<keyword evidence="2" id="KW-0378">Hydrolase</keyword>
<dbReference type="PANTHER" id="PTHR10188">
    <property type="entry name" value="L-ASPARAGINASE"/>
    <property type="match status" value="1"/>
</dbReference>
<evidence type="ECO:0000313" key="10">
    <source>
        <dbReference type="Proteomes" id="UP000245790"/>
    </source>
</evidence>
<comment type="caution">
    <text evidence="9">The sequence shown here is derived from an EMBL/GenBank/DDBJ whole genome shotgun (WGS) entry which is preliminary data.</text>
</comment>
<accession>A0A316FNE3</accession>
<organism evidence="9 10">
    <name type="scientific">Pleionea mediterranea</name>
    <dbReference type="NCBI Taxonomy" id="523701"/>
    <lineage>
        <taxon>Bacteria</taxon>
        <taxon>Pseudomonadati</taxon>
        <taxon>Pseudomonadota</taxon>
        <taxon>Gammaproteobacteria</taxon>
        <taxon>Oceanospirillales</taxon>
        <taxon>Pleioneaceae</taxon>
        <taxon>Pleionea</taxon>
    </lineage>
</organism>
<reference evidence="9 10" key="1">
    <citation type="submission" date="2018-05" db="EMBL/GenBank/DDBJ databases">
        <title>Genomic Encyclopedia of Type Strains, Phase IV (KMG-IV): sequencing the most valuable type-strain genomes for metagenomic binning, comparative biology and taxonomic classification.</title>
        <authorList>
            <person name="Goeker M."/>
        </authorList>
    </citation>
    <scope>NUCLEOTIDE SEQUENCE [LARGE SCALE GENOMIC DNA]</scope>
    <source>
        <strain evidence="9 10">DSM 25350</strain>
    </source>
</reference>
<evidence type="ECO:0000256" key="8">
    <source>
        <dbReference type="SAM" id="SignalP"/>
    </source>
</evidence>
<dbReference type="AlphaFoldDB" id="A0A316FNE3"/>
<evidence type="ECO:0000256" key="3">
    <source>
        <dbReference type="ARBA" id="ARBA00022813"/>
    </source>
</evidence>
<dbReference type="EMBL" id="QGGU01000007">
    <property type="protein sequence ID" value="PWK50059.1"/>
    <property type="molecule type" value="Genomic_DNA"/>
</dbReference>
<dbReference type="InterPro" id="IPR029055">
    <property type="entry name" value="Ntn_hydrolases_N"/>
</dbReference>
<feature type="site" description="Cleavage; by autolysis" evidence="7">
    <location>
        <begin position="226"/>
        <end position="227"/>
    </location>
</feature>
<feature type="active site" description="Nucleophile" evidence="5">
    <location>
        <position position="227"/>
    </location>
</feature>
<keyword evidence="1" id="KW-0645">Protease</keyword>
<evidence type="ECO:0000313" key="9">
    <source>
        <dbReference type="EMBL" id="PWK50059.1"/>
    </source>
</evidence>
<evidence type="ECO:0000256" key="4">
    <source>
        <dbReference type="ARBA" id="ARBA00069124"/>
    </source>
</evidence>
<feature type="binding site" evidence="6">
    <location>
        <begin position="278"/>
        <end position="281"/>
    </location>
    <ligand>
        <name>substrate</name>
    </ligand>
</feature>
<evidence type="ECO:0000256" key="7">
    <source>
        <dbReference type="PIRSR" id="PIRSR600246-3"/>
    </source>
</evidence>
<gene>
    <name evidence="9" type="ORF">C8D97_107226</name>
</gene>
<dbReference type="SUPFAM" id="SSF56235">
    <property type="entry name" value="N-terminal nucleophile aminohydrolases (Ntn hydrolases)"/>
    <property type="match status" value="1"/>
</dbReference>
<dbReference type="Gene3D" id="3.60.20.30">
    <property type="entry name" value="(Glycosyl)asparaginase"/>
    <property type="match status" value="1"/>
</dbReference>
<dbReference type="GO" id="GO:0016811">
    <property type="term" value="F:hydrolase activity, acting on carbon-nitrogen (but not peptide) bonds, in linear amides"/>
    <property type="evidence" value="ECO:0007669"/>
    <property type="project" value="UniProtKB-ARBA"/>
</dbReference>